<reference evidence="2 3" key="1">
    <citation type="submission" date="2017-10" db="EMBL/GenBank/DDBJ databases">
        <title>A novel species of cold-tolerant Malassezia isolated from bats.</title>
        <authorList>
            <person name="Lorch J.M."/>
            <person name="Palmer J.M."/>
            <person name="Vanderwolf K.J."/>
            <person name="Schmidt K.Z."/>
            <person name="Verant M.L."/>
            <person name="Weller T.J."/>
            <person name="Blehert D.S."/>
        </authorList>
    </citation>
    <scope>NUCLEOTIDE SEQUENCE [LARGE SCALE GENOMIC DNA]</scope>
    <source>
        <strain evidence="2 3">NWHC:44797-103</strain>
    </source>
</reference>
<keyword evidence="3" id="KW-1185">Reference proteome</keyword>
<evidence type="ECO:0000313" key="3">
    <source>
        <dbReference type="Proteomes" id="UP000232875"/>
    </source>
</evidence>
<protein>
    <submittedName>
        <fullName evidence="2">Uncharacterized protein</fullName>
    </submittedName>
</protein>
<feature type="region of interest" description="Disordered" evidence="1">
    <location>
        <begin position="97"/>
        <end position="118"/>
    </location>
</feature>
<feature type="region of interest" description="Disordered" evidence="1">
    <location>
        <begin position="527"/>
        <end position="547"/>
    </location>
</feature>
<name>A0A2N1JCU4_9BASI</name>
<gene>
    <name evidence="2" type="ORF">MVES_001789</name>
</gene>
<sequence>MDIWQINQLGHRSVPSLWTSGKNDGATELSLGDLRQTPTSVQVFNACLFDKLRGRSDDCGLGLTEERPASRSKLVQEDNDKAAAPESRSILARLSARAPQSLTDTRQRPSLRAHAKDRLGQQKIMHEKISASTDTKKLLWEAQMAVAAHQYTLAAALYRRAANLGSGFACAALAKLFGFGVMRPTQKTFLFERDTLRGIAWGLLGVEQLTEQVKAADTQSSEYASLWSLLNQMLVLLCTFVCAPEVFRTLVFTEQHADLSMHLLLLFPRAYELWSPSSDLAEALQMEENSINIWFSMRITMVQVASLVSYSPKTVDASDHASLEPIQALTRLHVKFLESFLAMRTAFATKLPGSTEAAHTSWSTYLAESKLLPQSVHLARFQQVAAEGLAWAAPDTAQNTSEVTSDSEFAALSQRILRIFPFAKEQSISRRTALNAFQDVSNTKDTNQGSFPPKPRLHKSASSASLMLTNGLLQNNGPTLLARPSISLAESSQPLSDHIHATGKQQPLYSGSTSDKLRSMTSVIATRQRATTAPKRGARRLSTASTAEMPSYLTQMNESFTSQTRRRTSSIVSVSPSLLIPSGSGASVQNASDAPTAFVKGEVAHANASPFKLSGVSSMQNLRAQLQRQTSTQNLKGGSTLR</sequence>
<evidence type="ECO:0000313" key="2">
    <source>
        <dbReference type="EMBL" id="PKI84391.1"/>
    </source>
</evidence>
<dbReference type="EMBL" id="KZ454989">
    <property type="protein sequence ID" value="PKI84391.1"/>
    <property type="molecule type" value="Genomic_DNA"/>
</dbReference>
<dbReference type="Proteomes" id="UP000232875">
    <property type="component" value="Unassembled WGS sequence"/>
</dbReference>
<feature type="region of interest" description="Disordered" evidence="1">
    <location>
        <begin position="439"/>
        <end position="458"/>
    </location>
</feature>
<proteinExistence type="predicted"/>
<feature type="compositionally biased region" description="Polar residues" evidence="1">
    <location>
        <begin position="439"/>
        <end position="450"/>
    </location>
</feature>
<organism evidence="2 3">
    <name type="scientific">Malassezia vespertilionis</name>
    <dbReference type="NCBI Taxonomy" id="2020962"/>
    <lineage>
        <taxon>Eukaryota</taxon>
        <taxon>Fungi</taxon>
        <taxon>Dikarya</taxon>
        <taxon>Basidiomycota</taxon>
        <taxon>Ustilaginomycotina</taxon>
        <taxon>Malasseziomycetes</taxon>
        <taxon>Malasseziales</taxon>
        <taxon>Malasseziaceae</taxon>
        <taxon>Malassezia</taxon>
    </lineage>
</organism>
<accession>A0A2N1JCU4</accession>
<dbReference type="OrthoDB" id="3340239at2759"/>
<dbReference type="AlphaFoldDB" id="A0A2N1JCU4"/>
<evidence type="ECO:0000256" key="1">
    <source>
        <dbReference type="SAM" id="MobiDB-lite"/>
    </source>
</evidence>